<evidence type="ECO:0000256" key="5">
    <source>
        <dbReference type="ARBA" id="ARBA00022741"/>
    </source>
</evidence>
<feature type="compositionally biased region" description="Polar residues" evidence="11">
    <location>
        <begin position="16"/>
        <end position="26"/>
    </location>
</feature>
<evidence type="ECO:0000256" key="9">
    <source>
        <dbReference type="ARBA" id="ARBA00048329"/>
    </source>
</evidence>
<proteinExistence type="inferred from homology"/>
<evidence type="ECO:0000256" key="7">
    <source>
        <dbReference type="ARBA" id="ARBA00022840"/>
    </source>
</evidence>
<comment type="catalytic activity">
    <reaction evidence="8">
        <text>L-threonyl-[protein] + ATP = O-phospho-L-threonyl-[protein] + ADP + H(+)</text>
        <dbReference type="Rhea" id="RHEA:46608"/>
        <dbReference type="Rhea" id="RHEA-COMP:11060"/>
        <dbReference type="Rhea" id="RHEA-COMP:11605"/>
        <dbReference type="ChEBI" id="CHEBI:15378"/>
        <dbReference type="ChEBI" id="CHEBI:30013"/>
        <dbReference type="ChEBI" id="CHEBI:30616"/>
        <dbReference type="ChEBI" id="CHEBI:61977"/>
        <dbReference type="ChEBI" id="CHEBI:456216"/>
        <dbReference type="EC" id="2.7.11.25"/>
    </reaction>
</comment>
<evidence type="ECO:0000256" key="10">
    <source>
        <dbReference type="PROSITE-ProRule" id="PRU10141"/>
    </source>
</evidence>
<dbReference type="InterPro" id="IPR017441">
    <property type="entry name" value="Protein_kinase_ATP_BS"/>
</dbReference>
<dbReference type="AlphaFoldDB" id="A0A199V4K9"/>
<keyword evidence="6 13" id="KW-0418">Kinase</keyword>
<dbReference type="Proteomes" id="UP000092600">
    <property type="component" value="Unassembled WGS sequence"/>
</dbReference>
<sequence>MFGQRDQYAPVDHHPNTTISPHPSSSHELIIIDKDKPQLLPNVEYESSSVDLEASAAAAAAAAAFAAQKSFGIRGGVDGEVDLLYRAFGLSGPEDFAISHSVWAASKTHSDLLRHHPPPSPPPIPKEDASVRVSIVGSGADPDGAERGKIRANLPPPAERRSRSSKEKEEVAGDEGNPGDLRVQEDEAKGTRMGVTARGLAESTSNYERVVPSGAENSPSKGHESLSARTAGAITVSPNGMLKRVIRSWTKGELLGSGSFGTVYEAISDDGFFFAVKEVSLLDQGNNAEQRIFQLEQEILLLSRFQHENIVQYYGTEKAKATLYVFLELVSRGSLASLYQKYRLQNSQVSAYTRQILHGLNYLHQRNVVHRDIKCANILVDSNGAVKLADFGLAKETTMSNGLKSCKGSVYWMAPEVARAKPYGPSADIWSLGCTVLEMLTGRLPYPNTEWTQALFKIGRGEPPPIPASLTREARDFIQMCVQVIPSRRPSAAELLEHPFVKRPAPSPSSSDLSL</sequence>
<dbReference type="InterPro" id="IPR050538">
    <property type="entry name" value="MAP_kinase_kinase_kinase"/>
</dbReference>
<dbReference type="GO" id="GO:0005524">
    <property type="term" value="F:ATP binding"/>
    <property type="evidence" value="ECO:0007669"/>
    <property type="project" value="UniProtKB-UniRule"/>
</dbReference>
<comment type="caution">
    <text evidence="13">The sequence shown here is derived from an EMBL/GenBank/DDBJ whole genome shotgun (WGS) entry which is preliminary data.</text>
</comment>
<dbReference type="EC" id="2.7.11.25" evidence="2"/>
<dbReference type="PROSITE" id="PS00108">
    <property type="entry name" value="PROTEIN_KINASE_ST"/>
    <property type="match status" value="1"/>
</dbReference>
<dbReference type="GO" id="GO:0004709">
    <property type="term" value="F:MAP kinase kinase kinase activity"/>
    <property type="evidence" value="ECO:0007669"/>
    <property type="project" value="UniProtKB-EC"/>
</dbReference>
<evidence type="ECO:0000313" key="13">
    <source>
        <dbReference type="EMBL" id="OAY71923.1"/>
    </source>
</evidence>
<name>A0A199V4K9_ANACO</name>
<dbReference type="PROSITE" id="PS50011">
    <property type="entry name" value="PROTEIN_KINASE_DOM"/>
    <property type="match status" value="1"/>
</dbReference>
<dbReference type="Gene3D" id="1.10.510.10">
    <property type="entry name" value="Transferase(Phosphotransferase) domain 1"/>
    <property type="match status" value="1"/>
</dbReference>
<keyword evidence="4" id="KW-0808">Transferase</keyword>
<feature type="domain" description="Protein kinase" evidence="12">
    <location>
        <begin position="249"/>
        <end position="501"/>
    </location>
</feature>
<keyword evidence="5 10" id="KW-0547">Nucleotide-binding</keyword>
<feature type="region of interest" description="Disordered" evidence="11">
    <location>
        <begin position="136"/>
        <end position="226"/>
    </location>
</feature>
<evidence type="ECO:0000256" key="2">
    <source>
        <dbReference type="ARBA" id="ARBA00012406"/>
    </source>
</evidence>
<dbReference type="Pfam" id="PF00069">
    <property type="entry name" value="Pkinase"/>
    <property type="match status" value="1"/>
</dbReference>
<evidence type="ECO:0000313" key="14">
    <source>
        <dbReference type="Proteomes" id="UP000092600"/>
    </source>
</evidence>
<dbReference type="InterPro" id="IPR008271">
    <property type="entry name" value="Ser/Thr_kinase_AS"/>
</dbReference>
<feature type="binding site" evidence="10">
    <location>
        <position position="277"/>
    </location>
    <ligand>
        <name>ATP</name>
        <dbReference type="ChEBI" id="CHEBI:30616"/>
    </ligand>
</feature>
<dbReference type="PROSITE" id="PS00107">
    <property type="entry name" value="PROTEIN_KINASE_ATP"/>
    <property type="match status" value="1"/>
</dbReference>
<dbReference type="PANTHER" id="PTHR48016:SF57">
    <property type="entry name" value="MAP KINASE SUPERFAMILY PROTEIN-RELATED"/>
    <property type="match status" value="1"/>
</dbReference>
<dbReference type="EMBL" id="LSRQ01003309">
    <property type="protein sequence ID" value="OAY71923.1"/>
    <property type="molecule type" value="Genomic_DNA"/>
</dbReference>
<organism evidence="13 14">
    <name type="scientific">Ananas comosus</name>
    <name type="common">Pineapple</name>
    <name type="synonym">Ananas ananas</name>
    <dbReference type="NCBI Taxonomy" id="4615"/>
    <lineage>
        <taxon>Eukaryota</taxon>
        <taxon>Viridiplantae</taxon>
        <taxon>Streptophyta</taxon>
        <taxon>Embryophyta</taxon>
        <taxon>Tracheophyta</taxon>
        <taxon>Spermatophyta</taxon>
        <taxon>Magnoliopsida</taxon>
        <taxon>Liliopsida</taxon>
        <taxon>Poales</taxon>
        <taxon>Bromeliaceae</taxon>
        <taxon>Bromelioideae</taxon>
        <taxon>Ananas</taxon>
    </lineage>
</organism>
<dbReference type="STRING" id="4615.A0A199V4K9"/>
<keyword evidence="3" id="KW-0723">Serine/threonine-protein kinase</keyword>
<evidence type="ECO:0000256" key="11">
    <source>
        <dbReference type="SAM" id="MobiDB-lite"/>
    </source>
</evidence>
<reference evidence="13 14" key="1">
    <citation type="journal article" date="2016" name="DNA Res.">
        <title>The draft genome of MD-2 pineapple using hybrid error correction of long reads.</title>
        <authorList>
            <person name="Redwan R.M."/>
            <person name="Saidin A."/>
            <person name="Kumar S.V."/>
        </authorList>
    </citation>
    <scope>NUCLEOTIDE SEQUENCE [LARGE SCALE GENOMIC DNA]</scope>
    <source>
        <strain evidence="14">cv. MD2</strain>
        <tissue evidence="13">Leaf</tissue>
    </source>
</reference>
<gene>
    <name evidence="13" type="ORF">ACMD2_15756</name>
</gene>
<protein>
    <recommendedName>
        <fullName evidence="2">mitogen-activated protein kinase kinase kinase</fullName>
        <ecNumber evidence="2">2.7.11.25</ecNumber>
    </recommendedName>
</protein>
<feature type="compositionally biased region" description="Basic and acidic residues" evidence="11">
    <location>
        <begin position="158"/>
        <end position="171"/>
    </location>
</feature>
<dbReference type="FunFam" id="1.10.510.10:FF:000359">
    <property type="entry name" value="Mitogen-activated protein kinase 1, putative, expressed"/>
    <property type="match status" value="1"/>
</dbReference>
<dbReference type="SMART" id="SM00220">
    <property type="entry name" value="S_TKc"/>
    <property type="match status" value="1"/>
</dbReference>
<evidence type="ECO:0000256" key="6">
    <source>
        <dbReference type="ARBA" id="ARBA00022777"/>
    </source>
</evidence>
<evidence type="ECO:0000256" key="1">
    <source>
        <dbReference type="ARBA" id="ARBA00006529"/>
    </source>
</evidence>
<dbReference type="GO" id="GO:1902065">
    <property type="term" value="P:response to L-glutamate"/>
    <property type="evidence" value="ECO:0007669"/>
    <property type="project" value="UniProtKB-ARBA"/>
</dbReference>
<evidence type="ECO:0000256" key="3">
    <source>
        <dbReference type="ARBA" id="ARBA00022527"/>
    </source>
</evidence>
<dbReference type="InterPro" id="IPR011009">
    <property type="entry name" value="Kinase-like_dom_sf"/>
</dbReference>
<evidence type="ECO:0000256" key="8">
    <source>
        <dbReference type="ARBA" id="ARBA00047559"/>
    </source>
</evidence>
<keyword evidence="7 10" id="KW-0067">ATP-binding</keyword>
<dbReference type="PANTHER" id="PTHR48016">
    <property type="entry name" value="MAP KINASE KINASE KINASE SSK2-RELATED-RELATED"/>
    <property type="match status" value="1"/>
</dbReference>
<comment type="catalytic activity">
    <reaction evidence="9">
        <text>L-seryl-[protein] + ATP = O-phospho-L-seryl-[protein] + ADP + H(+)</text>
        <dbReference type="Rhea" id="RHEA:17989"/>
        <dbReference type="Rhea" id="RHEA-COMP:9863"/>
        <dbReference type="Rhea" id="RHEA-COMP:11604"/>
        <dbReference type="ChEBI" id="CHEBI:15378"/>
        <dbReference type="ChEBI" id="CHEBI:29999"/>
        <dbReference type="ChEBI" id="CHEBI:30616"/>
        <dbReference type="ChEBI" id="CHEBI:83421"/>
        <dbReference type="ChEBI" id="CHEBI:456216"/>
        <dbReference type="EC" id="2.7.11.25"/>
    </reaction>
</comment>
<dbReference type="GO" id="GO:0005737">
    <property type="term" value="C:cytoplasm"/>
    <property type="evidence" value="ECO:0007669"/>
    <property type="project" value="TreeGrafter"/>
</dbReference>
<evidence type="ECO:0000259" key="12">
    <source>
        <dbReference type="PROSITE" id="PS50011"/>
    </source>
</evidence>
<evidence type="ECO:0000256" key="4">
    <source>
        <dbReference type="ARBA" id="ARBA00022679"/>
    </source>
</evidence>
<dbReference type="Gene3D" id="3.30.200.20">
    <property type="entry name" value="Phosphorylase Kinase, domain 1"/>
    <property type="match status" value="1"/>
</dbReference>
<dbReference type="SUPFAM" id="SSF56112">
    <property type="entry name" value="Protein kinase-like (PK-like)"/>
    <property type="match status" value="1"/>
</dbReference>
<feature type="region of interest" description="Disordered" evidence="11">
    <location>
        <begin position="1"/>
        <end position="26"/>
    </location>
</feature>
<dbReference type="InterPro" id="IPR000719">
    <property type="entry name" value="Prot_kinase_dom"/>
</dbReference>
<accession>A0A199V4K9</accession>
<comment type="similarity">
    <text evidence="1">Belongs to the protein kinase superfamily. STE Ser/Thr protein kinase family. MAP kinase kinase kinase subfamily.</text>
</comment>